<dbReference type="GO" id="GO:0043916">
    <property type="term" value="F:DNA-7-methylguanine glycosylase activity"/>
    <property type="evidence" value="ECO:0007669"/>
    <property type="project" value="TreeGrafter"/>
</dbReference>
<reference evidence="8 9" key="1">
    <citation type="submission" date="2019-02" db="EMBL/GenBank/DDBJ databases">
        <title>Planctomycetal bacteria perform biofilm scaping via a novel small molecule.</title>
        <authorList>
            <person name="Jeske O."/>
            <person name="Boedeker C."/>
            <person name="Wiegand S."/>
            <person name="Breitling P."/>
            <person name="Kallscheuer N."/>
            <person name="Jogler M."/>
            <person name="Rohde M."/>
            <person name="Petersen J."/>
            <person name="Medema M.H."/>
            <person name="Surup F."/>
            <person name="Jogler C."/>
        </authorList>
    </citation>
    <scope>NUCLEOTIDE SEQUENCE [LARGE SCALE GENOMIC DNA]</scope>
    <source>
        <strain evidence="8 9">Mal15</strain>
    </source>
</reference>
<dbReference type="Gene3D" id="1.10.340.30">
    <property type="entry name" value="Hypothetical protein, domain 2"/>
    <property type="match status" value="1"/>
</dbReference>
<keyword evidence="5" id="KW-0234">DNA repair</keyword>
<dbReference type="InterPro" id="IPR010316">
    <property type="entry name" value="AlkA_N"/>
</dbReference>
<dbReference type="SMART" id="SM00478">
    <property type="entry name" value="ENDO3c"/>
    <property type="match status" value="1"/>
</dbReference>
<keyword evidence="8" id="KW-0378">Hydrolase</keyword>
<dbReference type="AlphaFoldDB" id="A0A5B9ME50"/>
<dbReference type="FunFam" id="1.10.340.30:FF:000004">
    <property type="entry name" value="DNA-3-methyladenine glycosylase II"/>
    <property type="match status" value="1"/>
</dbReference>
<accession>A0A5B9ME50</accession>
<dbReference type="GO" id="GO:0005737">
    <property type="term" value="C:cytoplasm"/>
    <property type="evidence" value="ECO:0007669"/>
    <property type="project" value="TreeGrafter"/>
</dbReference>
<dbReference type="Pfam" id="PF00730">
    <property type="entry name" value="HhH-GPD"/>
    <property type="match status" value="1"/>
</dbReference>
<dbReference type="CDD" id="cd00056">
    <property type="entry name" value="ENDO3c"/>
    <property type="match status" value="1"/>
</dbReference>
<evidence type="ECO:0000256" key="1">
    <source>
        <dbReference type="ARBA" id="ARBA00000086"/>
    </source>
</evidence>
<name>A0A5B9ME50_9BACT</name>
<dbReference type="InterPro" id="IPR037046">
    <property type="entry name" value="AlkA_N_sf"/>
</dbReference>
<dbReference type="GO" id="GO:0008725">
    <property type="term" value="F:DNA-3-methyladenine glycosylase activity"/>
    <property type="evidence" value="ECO:0007669"/>
    <property type="project" value="TreeGrafter"/>
</dbReference>
<dbReference type="Gene3D" id="1.10.1670.10">
    <property type="entry name" value="Helix-hairpin-Helix base-excision DNA repair enzymes (C-terminal)"/>
    <property type="match status" value="1"/>
</dbReference>
<feature type="domain" description="DNA-3-methyladenine glycosylase AlkA N-terminal" evidence="7">
    <location>
        <begin position="3"/>
        <end position="124"/>
    </location>
</feature>
<keyword evidence="4" id="KW-0227">DNA damage</keyword>
<dbReference type="GO" id="GO:0006307">
    <property type="term" value="P:DNA alkylation repair"/>
    <property type="evidence" value="ECO:0007669"/>
    <property type="project" value="TreeGrafter"/>
</dbReference>
<dbReference type="EMBL" id="CP036264">
    <property type="protein sequence ID" value="QEF97834.1"/>
    <property type="molecule type" value="Genomic_DNA"/>
</dbReference>
<dbReference type="SMART" id="SM01009">
    <property type="entry name" value="AlkA_N"/>
    <property type="match status" value="1"/>
</dbReference>
<evidence type="ECO:0000313" key="8">
    <source>
        <dbReference type="EMBL" id="QEF97834.1"/>
    </source>
</evidence>
<dbReference type="GO" id="GO:0032993">
    <property type="term" value="C:protein-DNA complex"/>
    <property type="evidence" value="ECO:0007669"/>
    <property type="project" value="TreeGrafter"/>
</dbReference>
<dbReference type="SUPFAM" id="SSF48150">
    <property type="entry name" value="DNA-glycosylase"/>
    <property type="match status" value="1"/>
</dbReference>
<comment type="catalytic activity">
    <reaction evidence="1">
        <text>Hydrolysis of alkylated DNA, releasing 3-methyladenine, 3-methylguanine, 7-methylguanine and 7-methyladenine.</text>
        <dbReference type="EC" id="3.2.2.21"/>
    </reaction>
</comment>
<dbReference type="GO" id="GO:0032131">
    <property type="term" value="F:alkylated DNA binding"/>
    <property type="evidence" value="ECO:0007669"/>
    <property type="project" value="TreeGrafter"/>
</dbReference>
<evidence type="ECO:0000256" key="4">
    <source>
        <dbReference type="ARBA" id="ARBA00022763"/>
    </source>
</evidence>
<comment type="similarity">
    <text evidence="2">Belongs to the alkylbase DNA glycosidase AlkA family.</text>
</comment>
<dbReference type="GO" id="GO:0006285">
    <property type="term" value="P:base-excision repair, AP site formation"/>
    <property type="evidence" value="ECO:0007669"/>
    <property type="project" value="TreeGrafter"/>
</dbReference>
<proteinExistence type="inferred from homology"/>
<sequence length="315" mass="35728">MIEFVLKPKPPFRLDLAAWTIRRRPENVIDHWDGSVYRRVLPFKEEVALVEVTQRSSGMHPRLLIQVNCDNESPELRSVASAAVERLLGIRVDMQGFYEFAAGKPKLGPLASRFRGMKPPRFLTGFECLVNAIACQQFSLAAGIQILNRFSETFGRSFQSSDTGYFAFPRPKDLIQVHEEELREIGFSRQKAAALLDLARLERTGEFKLWQLQKVSDEAAVAELCRLHGVGRWTAEYALLRGLGRLHVFPGDDVGARNNLCRWLGLSEQLDYEKVARVLKRWKHFGGLIYFHLLLEKLAAGGHLATSADPVARDR</sequence>
<gene>
    <name evidence="8" type="primary">alkA_1</name>
    <name evidence="8" type="ORF">Mal15_18790</name>
</gene>
<evidence type="ECO:0000256" key="5">
    <source>
        <dbReference type="ARBA" id="ARBA00023204"/>
    </source>
</evidence>
<dbReference type="Proteomes" id="UP000321353">
    <property type="component" value="Chromosome"/>
</dbReference>
<evidence type="ECO:0000259" key="6">
    <source>
        <dbReference type="SMART" id="SM00478"/>
    </source>
</evidence>
<feature type="domain" description="HhH-GPD" evidence="6">
    <location>
        <begin position="134"/>
        <end position="301"/>
    </location>
</feature>
<evidence type="ECO:0000256" key="2">
    <source>
        <dbReference type="ARBA" id="ARBA00010817"/>
    </source>
</evidence>
<dbReference type="InterPro" id="IPR023170">
    <property type="entry name" value="HhH_base_excis_C"/>
</dbReference>
<dbReference type="InterPro" id="IPR003265">
    <property type="entry name" value="HhH-GPD_domain"/>
</dbReference>
<dbReference type="PANTHER" id="PTHR43003:SF5">
    <property type="entry name" value="DNA-3-METHYLADENINE GLYCOSYLASE"/>
    <property type="match status" value="1"/>
</dbReference>
<evidence type="ECO:0000259" key="7">
    <source>
        <dbReference type="SMART" id="SM01009"/>
    </source>
</evidence>
<dbReference type="InterPro" id="IPR051912">
    <property type="entry name" value="Alkylbase_DNA_Glycosylase/TA"/>
</dbReference>
<evidence type="ECO:0000313" key="9">
    <source>
        <dbReference type="Proteomes" id="UP000321353"/>
    </source>
</evidence>
<dbReference type="KEGG" id="smam:Mal15_18790"/>
<dbReference type="EC" id="3.2.2.21" evidence="3"/>
<evidence type="ECO:0000256" key="3">
    <source>
        <dbReference type="ARBA" id="ARBA00012000"/>
    </source>
</evidence>
<protein>
    <recommendedName>
        <fullName evidence="3">DNA-3-methyladenine glycosylase II</fullName>
        <ecNumber evidence="3">3.2.2.21</ecNumber>
    </recommendedName>
</protein>
<dbReference type="Gene3D" id="3.30.310.20">
    <property type="entry name" value="DNA-3-methyladenine glycosylase AlkA, N-terminal domain"/>
    <property type="match status" value="1"/>
</dbReference>
<keyword evidence="8" id="KW-0326">Glycosidase</keyword>
<keyword evidence="9" id="KW-1185">Reference proteome</keyword>
<dbReference type="InterPro" id="IPR011257">
    <property type="entry name" value="DNA_glycosylase"/>
</dbReference>
<organism evidence="8 9">
    <name type="scientific">Stieleria maiorica</name>
    <dbReference type="NCBI Taxonomy" id="2795974"/>
    <lineage>
        <taxon>Bacteria</taxon>
        <taxon>Pseudomonadati</taxon>
        <taxon>Planctomycetota</taxon>
        <taxon>Planctomycetia</taxon>
        <taxon>Pirellulales</taxon>
        <taxon>Pirellulaceae</taxon>
        <taxon>Stieleria</taxon>
    </lineage>
</organism>
<dbReference type="PANTHER" id="PTHR43003">
    <property type="entry name" value="DNA-3-METHYLADENINE GLYCOSYLASE"/>
    <property type="match status" value="1"/>
</dbReference>